<proteinExistence type="predicted"/>
<protein>
    <submittedName>
        <fullName evidence="3">Phytase</fullName>
    </submittedName>
</protein>
<reference evidence="2" key="1">
    <citation type="journal article" date="2014" name="Int. J. Syst. Evol. Microbiol.">
        <title>Complete genome sequence of Corynebacterium casei LMG S-19264T (=DSM 44701T), isolated from a smear-ripened cheese.</title>
        <authorList>
            <consortium name="US DOE Joint Genome Institute (JGI-PGF)"/>
            <person name="Walter F."/>
            <person name="Albersmeier A."/>
            <person name="Kalinowski J."/>
            <person name="Ruckert C."/>
        </authorList>
    </citation>
    <scope>NUCLEOTIDE SEQUENCE</scope>
    <source>
        <strain evidence="2">CGMCC 1.14984</strain>
    </source>
</reference>
<organism evidence="2 4">
    <name type="scientific">Aquisalinus luteolus</name>
    <dbReference type="NCBI Taxonomy" id="1566827"/>
    <lineage>
        <taxon>Bacteria</taxon>
        <taxon>Pseudomonadati</taxon>
        <taxon>Pseudomonadota</taxon>
        <taxon>Alphaproteobacteria</taxon>
        <taxon>Parvularculales</taxon>
        <taxon>Parvularculaceae</taxon>
        <taxon>Aquisalinus</taxon>
    </lineage>
</organism>
<reference evidence="3 5" key="2">
    <citation type="submission" date="2020-02" db="EMBL/GenBank/DDBJ databases">
        <title>Genome sequence of Parvularcula flava strain NH6-79.</title>
        <authorList>
            <person name="Abdul Karim M.H."/>
            <person name="Lam M.Q."/>
            <person name="Chen S.J."/>
            <person name="Yahya A."/>
            <person name="Shahir S."/>
            <person name="Shamsir M.S."/>
            <person name="Chong C.S."/>
        </authorList>
    </citation>
    <scope>NUCLEOTIDE SEQUENCE [LARGE SCALE GENOMIC DNA]</scope>
    <source>
        <strain evidence="3 5">NH6-79</strain>
    </source>
</reference>
<dbReference type="Pfam" id="PF02333">
    <property type="entry name" value="Phytase"/>
    <property type="match status" value="1"/>
</dbReference>
<evidence type="ECO:0000259" key="1">
    <source>
        <dbReference type="PROSITE" id="PS51662"/>
    </source>
</evidence>
<comment type="caution">
    <text evidence="2">The sequence shown here is derived from an EMBL/GenBank/DDBJ whole genome shotgun (WGS) entry which is preliminary data.</text>
</comment>
<reference evidence="2" key="3">
    <citation type="submission" date="2020-09" db="EMBL/GenBank/DDBJ databases">
        <authorList>
            <person name="Sun Q."/>
            <person name="Zhou Y."/>
        </authorList>
    </citation>
    <scope>NUCLEOTIDE SEQUENCE</scope>
    <source>
        <strain evidence="2">CGMCC 1.14984</strain>
    </source>
</reference>
<evidence type="ECO:0000313" key="4">
    <source>
        <dbReference type="Proteomes" id="UP000621856"/>
    </source>
</evidence>
<dbReference type="InterPro" id="IPR011042">
    <property type="entry name" value="6-blade_b-propeller_TolB-like"/>
</dbReference>
<accession>A0A8J3A1Y3</accession>
<dbReference type="PROSITE" id="PS51257">
    <property type="entry name" value="PROKAR_LIPOPROTEIN"/>
    <property type="match status" value="1"/>
</dbReference>
<dbReference type="Proteomes" id="UP000621856">
    <property type="component" value="Unassembled WGS sequence"/>
</dbReference>
<dbReference type="PROSITE" id="PS51662">
    <property type="entry name" value="BP_PHYTASE"/>
    <property type="match status" value="1"/>
</dbReference>
<keyword evidence="5" id="KW-1185">Reference proteome</keyword>
<evidence type="ECO:0000313" key="3">
    <source>
        <dbReference type="EMBL" id="NHK27778.1"/>
    </source>
</evidence>
<evidence type="ECO:0000313" key="5">
    <source>
        <dbReference type="Proteomes" id="UP000818603"/>
    </source>
</evidence>
<dbReference type="Proteomes" id="UP000818603">
    <property type="component" value="Unassembled WGS sequence"/>
</dbReference>
<dbReference type="SUPFAM" id="SSF50956">
    <property type="entry name" value="Thermostable phytase (3-phytase)"/>
    <property type="match status" value="1"/>
</dbReference>
<dbReference type="GO" id="GO:0016158">
    <property type="term" value="F:inositol hexakisphosphate 3-phosphatase activity"/>
    <property type="evidence" value="ECO:0007669"/>
    <property type="project" value="InterPro"/>
</dbReference>
<feature type="domain" description="BPP" evidence="1">
    <location>
        <begin position="24"/>
        <end position="350"/>
    </location>
</feature>
<name>A0A8J3A1Y3_9PROT</name>
<dbReference type="Gene3D" id="2.120.10.30">
    <property type="entry name" value="TolB, C-terminal domain"/>
    <property type="match status" value="1"/>
</dbReference>
<evidence type="ECO:0000313" key="2">
    <source>
        <dbReference type="EMBL" id="GGH96471.1"/>
    </source>
</evidence>
<sequence>MKKFFGISAIALLAACATDRDALVYDDAPNVPVVYAKAETVPVESTDDAADDPAIWVNAADPASSYILGTDKQAGLGIYTLSGAIQQFIPAGRLNNVDLRQGVTVGLWEGDLGAATNRTDDTVTLFKIDLDGGDVFGSFPADLPEPYGMCMGQVGTDLIVFITYKTGEVDAHKLISSNGVETLQERIGRIKLDTQLEGCVVDDATGTLYIGEEMRGVWKTAVASSSEGLKHTPPELIDEIDGASGITGDVEGVALYKSDAASYLVISSQGNDSYAVYDLDGDNKFRGRFRIAASEATGIDGAQETDGIAVSSAPLGPDYPEGVLVAQDGFNRGATQNFKIVDWRDVKAALGLE</sequence>
<dbReference type="AlphaFoldDB" id="A0A8J3A1Y3"/>
<dbReference type="EMBL" id="VCJR02000001">
    <property type="protein sequence ID" value="NHK27778.1"/>
    <property type="molecule type" value="Genomic_DNA"/>
</dbReference>
<dbReference type="RefSeq" id="WP_166426385.1">
    <property type="nucleotide sequence ID" value="NZ_BMGZ01000001.1"/>
</dbReference>
<dbReference type="EMBL" id="BMGZ01000001">
    <property type="protein sequence ID" value="GGH96471.1"/>
    <property type="molecule type" value="Genomic_DNA"/>
</dbReference>
<gene>
    <name evidence="3" type="ORF">FF098_007685</name>
    <name evidence="2" type="ORF">GCM10011355_15450</name>
</gene>
<dbReference type="InterPro" id="IPR003431">
    <property type="entry name" value="B-propeller_Phytase"/>
</dbReference>